<evidence type="ECO:0000313" key="3">
    <source>
        <dbReference type="Proteomes" id="UP000315389"/>
    </source>
</evidence>
<sequence length="245" mass="25674">MSTADGGVLVLQHRPWEHPGLIGRALGAYDAAGAMRTLSLIDEPAAELPEPSSLKALVVMGGPMGALDDAEFPGLARERSLIADAVAAGVPTLGVCLGMQLLAVALGGRLNTGSAREIGLAPVSLTGDGLVHPLLYPLAVEATADPDVLHWHGDSVTLPPGATLLAYTERTPVQAFSLGSAIGLQFHLEVTPAHLAQWLAEPEMVDDLSSDELASIKEDGARRLELIVPRALMGLRTFRPRNRPA</sequence>
<dbReference type="Pfam" id="PF00117">
    <property type="entry name" value="GATase"/>
    <property type="match status" value="1"/>
</dbReference>
<gene>
    <name evidence="2" type="ORF">FB461_1041</name>
</gene>
<dbReference type="InterPro" id="IPR044992">
    <property type="entry name" value="ChyE-like"/>
</dbReference>
<dbReference type="CDD" id="cd01741">
    <property type="entry name" value="GATase1_1"/>
    <property type="match status" value="1"/>
</dbReference>
<dbReference type="GO" id="GO:0016740">
    <property type="term" value="F:transferase activity"/>
    <property type="evidence" value="ECO:0007669"/>
    <property type="project" value="UniProtKB-KW"/>
</dbReference>
<reference evidence="2 3" key="1">
    <citation type="submission" date="2019-06" db="EMBL/GenBank/DDBJ databases">
        <title>Sequencing the genomes of 1000 actinobacteria strains.</title>
        <authorList>
            <person name="Klenk H.-P."/>
        </authorList>
    </citation>
    <scope>NUCLEOTIDE SEQUENCE [LARGE SCALE GENOMIC DNA]</scope>
    <source>
        <strain evidence="2 3">DSM 4813</strain>
    </source>
</reference>
<dbReference type="Gene3D" id="3.40.50.880">
    <property type="match status" value="1"/>
</dbReference>
<dbReference type="PANTHER" id="PTHR42695">
    <property type="entry name" value="GLUTAMINE AMIDOTRANSFERASE YLR126C-RELATED"/>
    <property type="match status" value="1"/>
</dbReference>
<name>A0A542ZVZ7_RARFA</name>
<dbReference type="Proteomes" id="UP000315389">
    <property type="component" value="Unassembled WGS sequence"/>
</dbReference>
<proteinExistence type="predicted"/>
<evidence type="ECO:0000313" key="2">
    <source>
        <dbReference type="EMBL" id="TQL64535.1"/>
    </source>
</evidence>
<keyword evidence="3" id="KW-1185">Reference proteome</keyword>
<dbReference type="PROSITE" id="PS51273">
    <property type="entry name" value="GATASE_TYPE_1"/>
    <property type="match status" value="1"/>
</dbReference>
<keyword evidence="2" id="KW-0808">Transferase</keyword>
<dbReference type="EMBL" id="VFOS01000001">
    <property type="protein sequence ID" value="TQL64535.1"/>
    <property type="molecule type" value="Genomic_DNA"/>
</dbReference>
<comment type="caution">
    <text evidence="2">The sequence shown here is derived from an EMBL/GenBank/DDBJ whole genome shotgun (WGS) entry which is preliminary data.</text>
</comment>
<evidence type="ECO:0000259" key="1">
    <source>
        <dbReference type="Pfam" id="PF00117"/>
    </source>
</evidence>
<organism evidence="2 3">
    <name type="scientific">Rarobacter faecitabidus</name>
    <dbReference type="NCBI Taxonomy" id="13243"/>
    <lineage>
        <taxon>Bacteria</taxon>
        <taxon>Bacillati</taxon>
        <taxon>Actinomycetota</taxon>
        <taxon>Actinomycetes</taxon>
        <taxon>Micrococcales</taxon>
        <taxon>Rarobacteraceae</taxon>
        <taxon>Rarobacter</taxon>
    </lineage>
</organism>
<dbReference type="InterPro" id="IPR017926">
    <property type="entry name" value="GATASE"/>
</dbReference>
<dbReference type="AlphaFoldDB" id="A0A542ZVZ7"/>
<dbReference type="SUPFAM" id="SSF52317">
    <property type="entry name" value="Class I glutamine amidotransferase-like"/>
    <property type="match status" value="1"/>
</dbReference>
<dbReference type="GO" id="GO:0005829">
    <property type="term" value="C:cytosol"/>
    <property type="evidence" value="ECO:0007669"/>
    <property type="project" value="TreeGrafter"/>
</dbReference>
<accession>A0A542ZVZ7</accession>
<protein>
    <submittedName>
        <fullName evidence="2">GMP synthase-like glutamine amidotransferase</fullName>
    </submittedName>
</protein>
<dbReference type="RefSeq" id="WP_246046024.1">
    <property type="nucleotide sequence ID" value="NZ_BAAASV010000007.1"/>
</dbReference>
<keyword evidence="2" id="KW-0315">Glutamine amidotransferase</keyword>
<dbReference type="InterPro" id="IPR029062">
    <property type="entry name" value="Class_I_gatase-like"/>
</dbReference>
<feature type="domain" description="Glutamine amidotransferase" evidence="1">
    <location>
        <begin position="41"/>
        <end position="193"/>
    </location>
</feature>
<dbReference type="PANTHER" id="PTHR42695:SF5">
    <property type="entry name" value="GLUTAMINE AMIDOTRANSFERASE YLR126C-RELATED"/>
    <property type="match status" value="1"/>
</dbReference>